<evidence type="ECO:0000313" key="1">
    <source>
        <dbReference type="EMBL" id="MZQ88428.1"/>
    </source>
</evidence>
<accession>A0A6L8VDN1</accession>
<evidence type="ECO:0008006" key="3">
    <source>
        <dbReference type="Google" id="ProtNLM"/>
    </source>
</evidence>
<comment type="caution">
    <text evidence="1">The sequence shown here is derived from an EMBL/GenBank/DDBJ whole genome shotgun (WGS) entry which is preliminary data.</text>
</comment>
<organism evidence="1 2">
    <name type="scientific">Frigidibacter albus</name>
    <dbReference type="NCBI Taxonomy" id="1465486"/>
    <lineage>
        <taxon>Bacteria</taxon>
        <taxon>Pseudomonadati</taxon>
        <taxon>Pseudomonadota</taxon>
        <taxon>Alphaproteobacteria</taxon>
        <taxon>Rhodobacterales</taxon>
        <taxon>Paracoccaceae</taxon>
        <taxon>Frigidibacter</taxon>
    </lineage>
</organism>
<sequence>MWTRIAFPLLAIAVAMLIAVTSVTSAGMMAPDRGEVAIEAFELAHGTSVGDLCGGELPHDHSCPLCHALPDAPGVGHDSISFLLTPHDGWRRLSDLHRAAQTRNLHHSPRGPPVTG</sequence>
<keyword evidence="2" id="KW-1185">Reference proteome</keyword>
<dbReference type="EMBL" id="WWNR01000002">
    <property type="protein sequence ID" value="MZQ88428.1"/>
    <property type="molecule type" value="Genomic_DNA"/>
</dbReference>
<proteinExistence type="predicted"/>
<protein>
    <recommendedName>
        <fullName evidence="3">DUF2946 domain-containing protein</fullName>
    </recommendedName>
</protein>
<dbReference type="OrthoDB" id="7871900at2"/>
<dbReference type="Proteomes" id="UP000477083">
    <property type="component" value="Unassembled WGS sequence"/>
</dbReference>
<dbReference type="RefSeq" id="WP_161343963.1">
    <property type="nucleotide sequence ID" value="NZ_BMGW01000002.1"/>
</dbReference>
<name>A0A6L8VDN1_9RHOB</name>
<dbReference type="AlphaFoldDB" id="A0A6L8VDN1"/>
<reference evidence="1 2" key="1">
    <citation type="submission" date="2020-01" db="EMBL/GenBank/DDBJ databases">
        <title>Frigidibacter albus SP32T (=CGMCC 1.13995T).</title>
        <authorList>
            <person name="Liao X."/>
        </authorList>
    </citation>
    <scope>NUCLEOTIDE SEQUENCE [LARGE SCALE GENOMIC DNA]</scope>
    <source>
        <strain evidence="1 2">SP32</strain>
    </source>
</reference>
<evidence type="ECO:0000313" key="2">
    <source>
        <dbReference type="Proteomes" id="UP000477083"/>
    </source>
</evidence>
<gene>
    <name evidence="1" type="ORF">GS660_04855</name>
</gene>